<gene>
    <name evidence="1" type="ORF">CmNV_015</name>
</gene>
<evidence type="ECO:0000313" key="1">
    <source>
        <dbReference type="EMBL" id="UBZ25605.1"/>
    </source>
</evidence>
<name>A0AAE9BZY3_9VIRU</name>
<proteinExistence type="predicted"/>
<protein>
    <submittedName>
        <fullName evidence="1">31k virion structural protein</fullName>
    </submittedName>
</protein>
<dbReference type="Proteomes" id="UP000830962">
    <property type="component" value="Segment"/>
</dbReference>
<sequence length="296" mass="33662">MMFNITPTNNCMFQGIKACSKEPINFTHVACSKHSRDCFHLSSKKMKLFSNVMHNKMVMHTTVENACLQEYDLLPFPIAFKPSLNAGSPYEYNGQKLCINQTVMTDCITHFINEKNLSSKNYTAAQIQQVINALITYISDGSYQALNAFDNGAIQNYNTFLSQNQNRMKSYWKPLSKVSVVLENNTIIQFPISAFPLFYQAMFVGFEISEHMFRQNQPAKYLIPNCILNCNKKMICTFNQSEDNLIYKDVPGVDYASPLILVGSVTHDSTTPYNQFEKPQAYPAGIYTTNSRPTNC</sequence>
<organism evidence="1 2">
    <name type="scientific">Carcinus maenas nudivirus</name>
    <dbReference type="NCBI Taxonomy" id="2880837"/>
    <lineage>
        <taxon>Viruses</taxon>
        <taxon>Viruses incertae sedis</taxon>
        <taxon>Naldaviricetes</taxon>
        <taxon>Lefavirales</taxon>
        <taxon>Nudiviridae</taxon>
        <taxon>Gammanudivirus</taxon>
        <taxon>Gammanudivirus cameanadis</taxon>
    </lineage>
</organism>
<dbReference type="EMBL" id="MZ311578">
    <property type="protein sequence ID" value="UBZ25605.1"/>
    <property type="molecule type" value="Genomic_DNA"/>
</dbReference>
<accession>A0AAE9BZY3</accession>
<keyword evidence="2" id="KW-1185">Reference proteome</keyword>
<reference evidence="1" key="1">
    <citation type="journal article" date="2021" name="Viruses">
        <title>Identification and Full Characterisation of Two Novel Crustacean Infecting Members of the Family Nudiviridae Provides Support for Two Subfamilies.</title>
        <authorList>
            <person name="Bateman K.S."/>
            <person name="Kerr R."/>
            <person name="Stentiford G.D."/>
            <person name="Bean T.P."/>
            <person name="Hooper C."/>
            <person name="Van Eynde B."/>
            <person name="Delbare D."/>
            <person name="Bojko J."/>
            <person name="Christiaens O."/>
            <person name="Taning C.N.T."/>
            <person name="Smagghe G."/>
            <person name="van Oers M.M."/>
            <person name="van Aerle R."/>
        </authorList>
    </citation>
    <scope>NUCLEOTIDE SEQUENCE</scope>
    <source>
        <strain evidence="1">AN2</strain>
    </source>
</reference>
<evidence type="ECO:0000313" key="2">
    <source>
        <dbReference type="Proteomes" id="UP000830962"/>
    </source>
</evidence>